<dbReference type="EMBL" id="CP073347">
    <property type="protein sequence ID" value="UTW11835.1"/>
    <property type="molecule type" value="Genomic_DNA"/>
</dbReference>
<feature type="region of interest" description="Disordered" evidence="1">
    <location>
        <begin position="44"/>
        <end position="127"/>
    </location>
</feature>
<evidence type="ECO:0000313" key="4">
    <source>
        <dbReference type="Proteomes" id="UP001058461"/>
    </source>
</evidence>
<dbReference type="InterPro" id="IPR021834">
    <property type="entry name" value="DUF3426"/>
</dbReference>
<reference evidence="3" key="1">
    <citation type="submission" date="2021-04" db="EMBL/GenBank/DDBJ databases">
        <title>Oceanospirillales bacteria with DddD are important DMSP degraders in coastal seawater.</title>
        <authorList>
            <person name="Liu J."/>
        </authorList>
    </citation>
    <scope>NUCLEOTIDE SEQUENCE</scope>
    <source>
        <strain evidence="3">D13-1</strain>
    </source>
</reference>
<sequence>MNGGIVTECPECETRFNVSEGQLKLADGKVRCGACLRVFDAKSHQPYSEQLQPPAENAVAQRPTPQQEYSLHVRYAQTSDRTPAQTRTSTGALSTDSPPFDPDAPLEVSSATETPRQHKDGHSPAAPSAPIAIASFLRTPAQHATPEERPERMSEQPPVEQPAVVPVPPPVGKPAQKDTAEPATTQDPAPERDEPAAHRTLAKPGSRTESQTAAAEPVEDVTAAPMPVETGVTQAPPASDRPHPLPVAEHPPAQPAMPGAQPEPPPAPQPQGLAALQDLHAEPLELAHPATPAAPGAVLGWSLGCLAACVLLASQLAWFNRIEWSRQPALAEFYDILCHQVECAIPPHQAIEFIHNRQLVVRAHPRFEDALSIDLLLENTADFRQPFPAIELSFSDIRGRTVARRILQPRDYLDDALDPLKMAHSQPFQVNLAIQDPGRRAVSYEVQLAPARL</sequence>
<organism evidence="3 4">
    <name type="scientific">Marinobacterium rhizophilum</name>
    <dbReference type="NCBI Taxonomy" id="420402"/>
    <lineage>
        <taxon>Bacteria</taxon>
        <taxon>Pseudomonadati</taxon>
        <taxon>Pseudomonadota</taxon>
        <taxon>Gammaproteobacteria</taxon>
        <taxon>Oceanospirillales</taxon>
        <taxon>Oceanospirillaceae</taxon>
        <taxon>Marinobacterium</taxon>
    </lineage>
</organism>
<feature type="domain" description="Zinc finger/thioredoxin putative" evidence="2">
    <location>
        <begin position="6"/>
        <end position="41"/>
    </location>
</feature>
<proteinExistence type="predicted"/>
<keyword evidence="4" id="KW-1185">Reference proteome</keyword>
<accession>A0ABY5HHJ9</accession>
<dbReference type="Pfam" id="PF13719">
    <property type="entry name" value="Zn_ribbon_5"/>
    <property type="match status" value="1"/>
</dbReference>
<dbReference type="Proteomes" id="UP001058461">
    <property type="component" value="Chromosome"/>
</dbReference>
<feature type="compositionally biased region" description="Polar residues" evidence="1">
    <location>
        <begin position="76"/>
        <end position="97"/>
    </location>
</feature>
<feature type="compositionally biased region" description="Low complexity" evidence="1">
    <location>
        <begin position="155"/>
        <end position="164"/>
    </location>
</feature>
<dbReference type="NCBIfam" id="TIGR02098">
    <property type="entry name" value="MJ0042_CXXC"/>
    <property type="match status" value="1"/>
</dbReference>
<dbReference type="InterPro" id="IPR011723">
    <property type="entry name" value="Znf/thioredoxin_put"/>
</dbReference>
<feature type="region of interest" description="Disordered" evidence="1">
    <location>
        <begin position="141"/>
        <end position="272"/>
    </location>
</feature>
<dbReference type="RefSeq" id="WP_255853877.1">
    <property type="nucleotide sequence ID" value="NZ_CP073347.1"/>
</dbReference>
<name>A0ABY5HHJ9_9GAMM</name>
<gene>
    <name evidence="3" type="ORF">KDW95_21750</name>
</gene>
<feature type="compositionally biased region" description="Basic and acidic residues" evidence="1">
    <location>
        <begin position="145"/>
        <end position="154"/>
    </location>
</feature>
<evidence type="ECO:0000313" key="3">
    <source>
        <dbReference type="EMBL" id="UTW11835.1"/>
    </source>
</evidence>
<protein>
    <submittedName>
        <fullName evidence="3">Zinc-ribbon domain-containing protein</fullName>
    </submittedName>
</protein>
<dbReference type="Pfam" id="PF11906">
    <property type="entry name" value="DUF3426"/>
    <property type="match status" value="1"/>
</dbReference>
<evidence type="ECO:0000256" key="1">
    <source>
        <dbReference type="SAM" id="MobiDB-lite"/>
    </source>
</evidence>
<evidence type="ECO:0000259" key="2">
    <source>
        <dbReference type="Pfam" id="PF13719"/>
    </source>
</evidence>